<gene>
    <name evidence="1" type="ORF">S12H4_54017</name>
</gene>
<reference evidence="1" key="1">
    <citation type="journal article" date="2014" name="Front. Microbiol.">
        <title>High frequency of phylogenetically diverse reductive dehalogenase-homologous genes in deep subseafloor sedimentary metagenomes.</title>
        <authorList>
            <person name="Kawai M."/>
            <person name="Futagami T."/>
            <person name="Toyoda A."/>
            <person name="Takaki Y."/>
            <person name="Nishi S."/>
            <person name="Hori S."/>
            <person name="Arai W."/>
            <person name="Tsubouchi T."/>
            <person name="Morono Y."/>
            <person name="Uchiyama I."/>
            <person name="Ito T."/>
            <person name="Fujiyama A."/>
            <person name="Inagaki F."/>
            <person name="Takami H."/>
        </authorList>
    </citation>
    <scope>NUCLEOTIDE SEQUENCE</scope>
    <source>
        <strain evidence="1">Expedition CK06-06</strain>
    </source>
</reference>
<name>X1TNB0_9ZZZZ</name>
<dbReference type="EMBL" id="BARW01034468">
    <property type="protein sequence ID" value="GAJ06749.1"/>
    <property type="molecule type" value="Genomic_DNA"/>
</dbReference>
<comment type="caution">
    <text evidence="1">The sequence shown here is derived from an EMBL/GenBank/DDBJ whole genome shotgun (WGS) entry which is preliminary data.</text>
</comment>
<sequence length="143" mass="16344">VAVSIMTIGIVGIYAIVPRVVSITAEQNNKFIASQLSREGIEIVRNIRDSNWLERVNWDDGLTDCSGGCEIDYDDLALVSFQGRYLKIDSNEFYNYENGQDTKFKRKITITSPETDILNVKAEINWIGKGSPFEIEENLYNWR</sequence>
<proteinExistence type="predicted"/>
<protein>
    <recommendedName>
        <fullName evidence="2">General secretion pathway GspH domain-containing protein</fullName>
    </recommendedName>
</protein>
<evidence type="ECO:0000313" key="1">
    <source>
        <dbReference type="EMBL" id="GAJ06749.1"/>
    </source>
</evidence>
<dbReference type="AlphaFoldDB" id="X1TNB0"/>
<accession>X1TNB0</accession>
<organism evidence="1">
    <name type="scientific">marine sediment metagenome</name>
    <dbReference type="NCBI Taxonomy" id="412755"/>
    <lineage>
        <taxon>unclassified sequences</taxon>
        <taxon>metagenomes</taxon>
        <taxon>ecological metagenomes</taxon>
    </lineage>
</organism>
<evidence type="ECO:0008006" key="2">
    <source>
        <dbReference type="Google" id="ProtNLM"/>
    </source>
</evidence>
<feature type="non-terminal residue" evidence="1">
    <location>
        <position position="1"/>
    </location>
</feature>